<keyword evidence="1" id="KW-0472">Membrane</keyword>
<evidence type="ECO:0000313" key="3">
    <source>
        <dbReference type="Proteomes" id="UP001497623"/>
    </source>
</evidence>
<dbReference type="AlphaFoldDB" id="A0AAV2PMJ7"/>
<feature type="transmembrane region" description="Helical" evidence="1">
    <location>
        <begin position="59"/>
        <end position="78"/>
    </location>
</feature>
<dbReference type="EMBL" id="CAXKWB010000714">
    <property type="protein sequence ID" value="CAL4062056.1"/>
    <property type="molecule type" value="Genomic_DNA"/>
</dbReference>
<keyword evidence="1" id="KW-0812">Transmembrane</keyword>
<comment type="caution">
    <text evidence="2">The sequence shown here is derived from an EMBL/GenBank/DDBJ whole genome shotgun (WGS) entry which is preliminary data.</text>
</comment>
<organism evidence="2 3">
    <name type="scientific">Meganyctiphanes norvegica</name>
    <name type="common">Northern krill</name>
    <name type="synonym">Thysanopoda norvegica</name>
    <dbReference type="NCBI Taxonomy" id="48144"/>
    <lineage>
        <taxon>Eukaryota</taxon>
        <taxon>Metazoa</taxon>
        <taxon>Ecdysozoa</taxon>
        <taxon>Arthropoda</taxon>
        <taxon>Crustacea</taxon>
        <taxon>Multicrustacea</taxon>
        <taxon>Malacostraca</taxon>
        <taxon>Eumalacostraca</taxon>
        <taxon>Eucarida</taxon>
        <taxon>Euphausiacea</taxon>
        <taxon>Euphausiidae</taxon>
        <taxon>Meganyctiphanes</taxon>
    </lineage>
</organism>
<proteinExistence type="predicted"/>
<evidence type="ECO:0000256" key="1">
    <source>
        <dbReference type="SAM" id="Phobius"/>
    </source>
</evidence>
<evidence type="ECO:0000313" key="2">
    <source>
        <dbReference type="EMBL" id="CAL4062056.1"/>
    </source>
</evidence>
<accession>A0AAV2PMJ7</accession>
<sequence length="116" mass="13689">MIFQFLDSIYFMEDSSNCLLGGPEHCRLKAHILFVKVLIMLNPLLEFTILIYRSVGCRWYVIMIYLCHLFGFHLKMLYLSRLQMVLDLHEITFEASCTFNPQVIFNCGYHHCFVGL</sequence>
<protein>
    <submittedName>
        <fullName evidence="2">Uncharacterized protein</fullName>
    </submittedName>
</protein>
<reference evidence="2 3" key="1">
    <citation type="submission" date="2024-05" db="EMBL/GenBank/DDBJ databases">
        <authorList>
            <person name="Wallberg A."/>
        </authorList>
    </citation>
    <scope>NUCLEOTIDE SEQUENCE [LARGE SCALE GENOMIC DNA]</scope>
</reference>
<feature type="transmembrane region" description="Helical" evidence="1">
    <location>
        <begin position="33"/>
        <end position="53"/>
    </location>
</feature>
<dbReference type="Proteomes" id="UP001497623">
    <property type="component" value="Unassembled WGS sequence"/>
</dbReference>
<keyword evidence="1" id="KW-1133">Transmembrane helix</keyword>
<name>A0AAV2PMJ7_MEGNR</name>
<keyword evidence="3" id="KW-1185">Reference proteome</keyword>
<gene>
    <name evidence="2" type="ORF">MNOR_LOCUS2364</name>
</gene>